<protein>
    <submittedName>
        <fullName evidence="4">NADH:flavin oxidoreductase</fullName>
    </submittedName>
</protein>
<dbReference type="AlphaFoldDB" id="A0A927ZYJ9"/>
<feature type="domain" description="NADH:flavin oxidoreductase/NADH oxidase N-terminal" evidence="3">
    <location>
        <begin position="4"/>
        <end position="311"/>
    </location>
</feature>
<evidence type="ECO:0000256" key="2">
    <source>
        <dbReference type="ARBA" id="ARBA00023002"/>
    </source>
</evidence>
<name>A0A927ZYJ9_SELRU</name>
<dbReference type="Gene3D" id="3.20.20.70">
    <property type="entry name" value="Aldolase class I"/>
    <property type="match status" value="1"/>
</dbReference>
<dbReference type="InterPro" id="IPR001155">
    <property type="entry name" value="OxRdtase_FMN_N"/>
</dbReference>
<comment type="caution">
    <text evidence="4">The sequence shown here is derived from an EMBL/GenBank/DDBJ whole genome shotgun (WGS) entry which is preliminary data.</text>
</comment>
<dbReference type="SUPFAM" id="SSF51395">
    <property type="entry name" value="FMN-linked oxidoreductases"/>
    <property type="match status" value="1"/>
</dbReference>
<dbReference type="PANTHER" id="PTHR43656:SF2">
    <property type="entry name" value="BINDING OXIDOREDUCTASE, PUTATIVE (AFU_ORTHOLOGUE AFUA_2G08260)-RELATED"/>
    <property type="match status" value="1"/>
</dbReference>
<proteinExistence type="predicted"/>
<dbReference type="CDD" id="cd02803">
    <property type="entry name" value="OYE_like_FMN_family"/>
    <property type="match status" value="1"/>
</dbReference>
<sequence>MKHIFETAALGKLSLKNRLIRSATWEGLADKAGHMPEKLYQVYERLAQGGVGAIITGFTSVAGDDHYFGGMMRISDDTLIKEHQRLVNICHAENTPVIVQLALGEYNNSPNRDMTIDDMSANDIRKVIALFVAAAQRADTAGYDGVQIHAAHNFFLSRFISPAYNHRQDEYGGNAAARGKILLDILQGIKAAAPRLHTTVKINCSDFIAGGLTPQESMLICQILARNGIDSIEVSGNGTSVPGIRARVNEAYFKEFALALADMVSVPVILVGGHRSIEGMEQVLNAGHIAFLSLSRPFVREPSLPKRWQNGDCAPAKCVSCNMCYQTPGHDCLFVLQNGASTE</sequence>
<keyword evidence="1" id="KW-0285">Flavoprotein</keyword>
<evidence type="ECO:0000256" key="1">
    <source>
        <dbReference type="ARBA" id="ARBA00022630"/>
    </source>
</evidence>
<dbReference type="InterPro" id="IPR051799">
    <property type="entry name" value="NADH_flavin_oxidoreductase"/>
</dbReference>
<dbReference type="Proteomes" id="UP000761380">
    <property type="component" value="Unassembled WGS sequence"/>
</dbReference>
<dbReference type="EMBL" id="SVBY01000111">
    <property type="protein sequence ID" value="MBE6093624.1"/>
    <property type="molecule type" value="Genomic_DNA"/>
</dbReference>
<dbReference type="GO" id="GO:0010181">
    <property type="term" value="F:FMN binding"/>
    <property type="evidence" value="ECO:0007669"/>
    <property type="project" value="InterPro"/>
</dbReference>
<reference evidence="4" key="1">
    <citation type="submission" date="2019-04" db="EMBL/GenBank/DDBJ databases">
        <title>Evolution of Biomass-Degrading Anaerobic Consortia Revealed by Metagenomics.</title>
        <authorList>
            <person name="Peng X."/>
        </authorList>
    </citation>
    <scope>NUCLEOTIDE SEQUENCE</scope>
    <source>
        <strain evidence="4">SIG240</strain>
    </source>
</reference>
<dbReference type="InterPro" id="IPR013785">
    <property type="entry name" value="Aldolase_TIM"/>
</dbReference>
<organism evidence="4 5">
    <name type="scientific">Selenomonas ruminantium</name>
    <dbReference type="NCBI Taxonomy" id="971"/>
    <lineage>
        <taxon>Bacteria</taxon>
        <taxon>Bacillati</taxon>
        <taxon>Bacillota</taxon>
        <taxon>Negativicutes</taxon>
        <taxon>Selenomonadales</taxon>
        <taxon>Selenomonadaceae</taxon>
        <taxon>Selenomonas</taxon>
    </lineage>
</organism>
<accession>A0A927ZYJ9</accession>
<dbReference type="GO" id="GO:0016491">
    <property type="term" value="F:oxidoreductase activity"/>
    <property type="evidence" value="ECO:0007669"/>
    <property type="project" value="UniProtKB-KW"/>
</dbReference>
<evidence type="ECO:0000313" key="5">
    <source>
        <dbReference type="Proteomes" id="UP000761380"/>
    </source>
</evidence>
<keyword evidence="2" id="KW-0560">Oxidoreductase</keyword>
<evidence type="ECO:0000313" key="4">
    <source>
        <dbReference type="EMBL" id="MBE6093624.1"/>
    </source>
</evidence>
<dbReference type="PANTHER" id="PTHR43656">
    <property type="entry name" value="BINDING OXIDOREDUCTASE, PUTATIVE (AFU_ORTHOLOGUE AFUA_2G08260)-RELATED"/>
    <property type="match status" value="1"/>
</dbReference>
<gene>
    <name evidence="4" type="ORF">E7201_10775</name>
</gene>
<dbReference type="Pfam" id="PF00724">
    <property type="entry name" value="Oxidored_FMN"/>
    <property type="match status" value="1"/>
</dbReference>
<evidence type="ECO:0000259" key="3">
    <source>
        <dbReference type="Pfam" id="PF00724"/>
    </source>
</evidence>